<evidence type="ECO:0008006" key="5">
    <source>
        <dbReference type="Google" id="ProtNLM"/>
    </source>
</evidence>
<name>A0A7X0RHI8_9ACTN</name>
<dbReference type="Pfam" id="PF25547">
    <property type="entry name" value="WXG100_2"/>
    <property type="match status" value="1"/>
</dbReference>
<dbReference type="AlphaFoldDB" id="A0A7X0RHI8"/>
<dbReference type="CDD" id="cd20684">
    <property type="entry name" value="CdiA-CT_Yk_RNaseA-like"/>
    <property type="match status" value="1"/>
</dbReference>
<gene>
    <name evidence="3" type="ORF">H5V45_07395</name>
</gene>
<evidence type="ECO:0000259" key="1">
    <source>
        <dbReference type="Pfam" id="PF18431"/>
    </source>
</evidence>
<evidence type="ECO:0000313" key="3">
    <source>
        <dbReference type="EMBL" id="MBB6627143.1"/>
    </source>
</evidence>
<proteinExistence type="predicted"/>
<comment type="caution">
    <text evidence="3">The sequence shown here is derived from an EMBL/GenBank/DDBJ whole genome shotgun (WGS) entry which is preliminary data.</text>
</comment>
<evidence type="ECO:0000259" key="2">
    <source>
        <dbReference type="Pfam" id="PF25547"/>
    </source>
</evidence>
<dbReference type="InterPro" id="IPR041436">
    <property type="entry name" value="RNAse_A_bac"/>
</dbReference>
<dbReference type="InterPro" id="IPR057746">
    <property type="entry name" value="CpnT-like_N"/>
</dbReference>
<sequence length="460" mass="49017">MRLEIDGGGYETAATAFASGNQLAALVHQRLAGALAGLGGMAGDDATASDFATAYDDGAREALGALGDLVDAFAGLGRLTEAALAQHRRADARSVVNGAVVYDGGWLPDTGYVAVLPASPPSSLGGNAFELPGKVEWILDHVGGFVWPDADVDRVRSAAAAWSAAADGLEDLVTCCDSATRGFWHERSPEIPIALDATADLRTTTTDVATRLATLAAHCTAYADDVEEHRRQVLDLAEWLLEQVVEGILISVGIGLITGGAGAGAAGSAVVARVVAESRRFEEILLALRSLTSALASTTRGTRDLLRASRARLVKFREATVTRGLLRDERGSIDLGAWQSKWLRAHEHSGSHTIARHTGLTRAQLRHRLETTTHSQVSTFRNERQAEKAIREGLTAHPERIRAWIEGDSGRLRLDASLRSSTGISMTRNGVVDVRGVRIILVRDPSMPDGYRILTAFPQA</sequence>
<dbReference type="Proteomes" id="UP000523955">
    <property type="component" value="Unassembled WGS sequence"/>
</dbReference>
<dbReference type="EMBL" id="JACKXE010000001">
    <property type="protein sequence ID" value="MBB6627143.1"/>
    <property type="molecule type" value="Genomic_DNA"/>
</dbReference>
<dbReference type="RefSeq" id="WP_185252334.1">
    <property type="nucleotide sequence ID" value="NZ_JACKXE010000001.1"/>
</dbReference>
<protein>
    <recommendedName>
        <fullName evidence="5">Bacterial CdiA-CT RNAse A domain-containing protein</fullName>
    </recommendedName>
</protein>
<evidence type="ECO:0000313" key="4">
    <source>
        <dbReference type="Proteomes" id="UP000523955"/>
    </source>
</evidence>
<dbReference type="Pfam" id="PF18431">
    <property type="entry name" value="RNAse_A_bac"/>
    <property type="match status" value="1"/>
</dbReference>
<feature type="domain" description="Outer membrane channel protein CpnT-like N-terminal" evidence="2">
    <location>
        <begin position="137"/>
        <end position="270"/>
    </location>
</feature>
<accession>A0A7X0RHI8</accession>
<keyword evidence="4" id="KW-1185">Reference proteome</keyword>
<reference evidence="3 4" key="1">
    <citation type="submission" date="2020-08" db="EMBL/GenBank/DDBJ databases">
        <authorList>
            <person name="Seo M.-J."/>
        </authorList>
    </citation>
    <scope>NUCLEOTIDE SEQUENCE [LARGE SCALE GENOMIC DNA]</scope>
    <source>
        <strain evidence="3 4">KIGAM211</strain>
    </source>
</reference>
<organism evidence="3 4">
    <name type="scientific">Nocardioides luti</name>
    <dbReference type="NCBI Taxonomy" id="2761101"/>
    <lineage>
        <taxon>Bacteria</taxon>
        <taxon>Bacillati</taxon>
        <taxon>Actinomycetota</taxon>
        <taxon>Actinomycetes</taxon>
        <taxon>Propionibacteriales</taxon>
        <taxon>Nocardioidaceae</taxon>
        <taxon>Nocardioides</taxon>
    </lineage>
</organism>
<feature type="domain" description="Bacterial CdiA-CT RNAse A" evidence="1">
    <location>
        <begin position="351"/>
        <end position="458"/>
    </location>
</feature>